<gene>
    <name evidence="1" type="ORF">ACFSNC_21050</name>
</gene>
<accession>A0ABW4Z390</accession>
<name>A0ABW4Z390_9HYPH</name>
<organism evidence="1 2">
    <name type="scientific">Ancylobacter oerskovii</name>
    <dbReference type="NCBI Taxonomy" id="459519"/>
    <lineage>
        <taxon>Bacteria</taxon>
        <taxon>Pseudomonadati</taxon>
        <taxon>Pseudomonadota</taxon>
        <taxon>Alphaproteobacteria</taxon>
        <taxon>Hyphomicrobiales</taxon>
        <taxon>Xanthobacteraceae</taxon>
        <taxon>Ancylobacter</taxon>
    </lineage>
</organism>
<proteinExistence type="predicted"/>
<comment type="caution">
    <text evidence="1">The sequence shown here is derived from an EMBL/GenBank/DDBJ whole genome shotgun (WGS) entry which is preliminary data.</text>
</comment>
<sequence length="171" mass="18409">MADGEFWGTQTDLAERIDLSQGAVSQMVGKGIFQPEARGRYDLHACTVAYIQHLRAQAAGRMLNPESALSLESERARLAKEQADAKAMENAVTRGELIPAADVGSTWEQICNEIKRVLLAMPADTAPLLGGKKTTAQIESILRDRVQEALEALSGADVDVERDDDGSDPGS</sequence>
<protein>
    <recommendedName>
        <fullName evidence="3">Terminase small subunit</fullName>
    </recommendedName>
</protein>
<evidence type="ECO:0000313" key="2">
    <source>
        <dbReference type="Proteomes" id="UP001597299"/>
    </source>
</evidence>
<dbReference type="Proteomes" id="UP001597299">
    <property type="component" value="Unassembled WGS sequence"/>
</dbReference>
<evidence type="ECO:0000313" key="1">
    <source>
        <dbReference type="EMBL" id="MFD2142903.1"/>
    </source>
</evidence>
<keyword evidence="2" id="KW-1185">Reference proteome</keyword>
<reference evidence="2" key="1">
    <citation type="journal article" date="2019" name="Int. J. Syst. Evol. Microbiol.">
        <title>The Global Catalogue of Microorganisms (GCM) 10K type strain sequencing project: providing services to taxonomists for standard genome sequencing and annotation.</title>
        <authorList>
            <consortium name="The Broad Institute Genomics Platform"/>
            <consortium name="The Broad Institute Genome Sequencing Center for Infectious Disease"/>
            <person name="Wu L."/>
            <person name="Ma J."/>
        </authorList>
    </citation>
    <scope>NUCLEOTIDE SEQUENCE [LARGE SCALE GENOMIC DNA]</scope>
    <source>
        <strain evidence="2">CCM 7435</strain>
    </source>
</reference>
<dbReference type="RefSeq" id="WP_213356135.1">
    <property type="nucleotide sequence ID" value="NZ_JAHBGB010000044.1"/>
</dbReference>
<dbReference type="EMBL" id="JBHUHD010000001">
    <property type="protein sequence ID" value="MFD2142903.1"/>
    <property type="molecule type" value="Genomic_DNA"/>
</dbReference>
<evidence type="ECO:0008006" key="3">
    <source>
        <dbReference type="Google" id="ProtNLM"/>
    </source>
</evidence>